<dbReference type="PROSITE" id="PS50097">
    <property type="entry name" value="BTB"/>
    <property type="match status" value="1"/>
</dbReference>
<evidence type="ECO:0000313" key="5">
    <source>
        <dbReference type="EMBL" id="GAQ80777.1"/>
    </source>
</evidence>
<evidence type="ECO:0000259" key="4">
    <source>
        <dbReference type="PROSITE" id="PS50097"/>
    </source>
</evidence>
<organism evidence="5 6">
    <name type="scientific">Klebsormidium nitens</name>
    <name type="common">Green alga</name>
    <name type="synonym">Ulothrix nitens</name>
    <dbReference type="NCBI Taxonomy" id="105231"/>
    <lineage>
        <taxon>Eukaryota</taxon>
        <taxon>Viridiplantae</taxon>
        <taxon>Streptophyta</taxon>
        <taxon>Klebsormidiophyceae</taxon>
        <taxon>Klebsormidiales</taxon>
        <taxon>Klebsormidiaceae</taxon>
        <taxon>Klebsormidium</taxon>
    </lineage>
</organism>
<dbReference type="CDD" id="cd18186">
    <property type="entry name" value="BTB_POZ_ZBTB_KLHL-like"/>
    <property type="match status" value="1"/>
</dbReference>
<accession>A0A1Y1HW75</accession>
<dbReference type="Proteomes" id="UP000054558">
    <property type="component" value="Unassembled WGS sequence"/>
</dbReference>
<comment type="function">
    <text evidence="1">May act as a substrate-specific adapter of an E3 ubiquitin-protein ligase complex (CUL3-RBX1-BTB) which mediates the ubiquitination and subsequent proteasomal degradation of target proteins.</text>
</comment>
<dbReference type="AlphaFoldDB" id="A0A1Y1HW75"/>
<keyword evidence="6" id="KW-1185">Reference proteome</keyword>
<evidence type="ECO:0000256" key="1">
    <source>
        <dbReference type="ARBA" id="ARBA00002668"/>
    </source>
</evidence>
<dbReference type="PANTHER" id="PTHR46336">
    <property type="entry name" value="OS02G0260700 PROTEIN"/>
    <property type="match status" value="1"/>
</dbReference>
<dbReference type="InterPro" id="IPR000210">
    <property type="entry name" value="BTB/POZ_dom"/>
</dbReference>
<dbReference type="Gene3D" id="1.25.40.420">
    <property type="match status" value="1"/>
</dbReference>
<sequence length="474" mass="53099">MADEQEQPPGLASGHDVMDEEGHFFDFIAFYKKVEFSDRAIRLEILEESRRDLAAGNEPSTSAATDARPSSGAEEIPVNSIVIAAKSAVLRQMLSNGMRESDKGAPVVLKVTTEEKEAFKEMLHFLYAGTLSPRLSQPATTVRELLNCLVVGDKFEVPSFMGALVKCLSERKRTIAESAELVGALTGHLGQAPKLKALADEARAHIVSTFCDVSGTWASPEFYEVGTDVIEILLQSEELEADCEEEICRKVLKWAIRRFQTVEERTGALATLLPLIRFKCMTGDYLVRLLSVPELQSGASKELIDEAIEFQAYTDDMKRMVGGAAACERRGVQAVHLEIVDFFDFSDNHLESRYAFWFDKNWHLHVTKGRDQDPPTVQIFLICEQLPVAESEGGPVLRPDDVEFRIYVRTWPEGWWKLLHSDRATYKVNSGAPHGYGKGDAFGLPWDDVRDSPKYSDHTGHVTIKVVARRYRNK</sequence>
<dbReference type="SUPFAM" id="SSF54695">
    <property type="entry name" value="POZ domain"/>
    <property type="match status" value="1"/>
</dbReference>
<dbReference type="InterPro" id="IPR011333">
    <property type="entry name" value="SKP1/BTB/POZ_sf"/>
</dbReference>
<evidence type="ECO:0000256" key="2">
    <source>
        <dbReference type="ARBA" id="ARBA00004906"/>
    </source>
</evidence>
<comment type="pathway">
    <text evidence="2">Protein modification; protein ubiquitination.</text>
</comment>
<dbReference type="PANTHER" id="PTHR46336:SF3">
    <property type="entry name" value="BTB_POZ DOMAIN-CONTAINING PROTEIN POB1"/>
    <property type="match status" value="1"/>
</dbReference>
<protein>
    <submittedName>
        <fullName evidence="5">BTB/POZ/Kelch-associated protein</fullName>
    </submittedName>
</protein>
<dbReference type="SMART" id="SM00875">
    <property type="entry name" value="BACK"/>
    <property type="match status" value="1"/>
</dbReference>
<dbReference type="Gene3D" id="3.30.710.10">
    <property type="entry name" value="Potassium Channel Kv1.1, Chain A"/>
    <property type="match status" value="1"/>
</dbReference>
<feature type="region of interest" description="Disordered" evidence="3">
    <location>
        <begin position="53"/>
        <end position="72"/>
    </location>
</feature>
<dbReference type="InterPro" id="IPR045890">
    <property type="entry name" value="POB1-like"/>
</dbReference>
<feature type="domain" description="BTB" evidence="4">
    <location>
        <begin position="65"/>
        <end position="135"/>
    </location>
</feature>
<dbReference type="InterPro" id="IPR011705">
    <property type="entry name" value="BACK"/>
</dbReference>
<reference evidence="5 6" key="1">
    <citation type="journal article" date="2014" name="Nat. Commun.">
        <title>Klebsormidium flaccidum genome reveals primary factors for plant terrestrial adaptation.</title>
        <authorList>
            <person name="Hori K."/>
            <person name="Maruyama F."/>
            <person name="Fujisawa T."/>
            <person name="Togashi T."/>
            <person name="Yamamoto N."/>
            <person name="Seo M."/>
            <person name="Sato S."/>
            <person name="Yamada T."/>
            <person name="Mori H."/>
            <person name="Tajima N."/>
            <person name="Moriyama T."/>
            <person name="Ikeuchi M."/>
            <person name="Watanabe M."/>
            <person name="Wada H."/>
            <person name="Kobayashi K."/>
            <person name="Saito M."/>
            <person name="Masuda T."/>
            <person name="Sasaki-Sekimoto Y."/>
            <person name="Mashiguchi K."/>
            <person name="Awai K."/>
            <person name="Shimojima M."/>
            <person name="Masuda S."/>
            <person name="Iwai M."/>
            <person name="Nobusawa T."/>
            <person name="Narise T."/>
            <person name="Kondo S."/>
            <person name="Saito H."/>
            <person name="Sato R."/>
            <person name="Murakawa M."/>
            <person name="Ihara Y."/>
            <person name="Oshima-Yamada Y."/>
            <person name="Ohtaka K."/>
            <person name="Satoh M."/>
            <person name="Sonobe K."/>
            <person name="Ishii M."/>
            <person name="Ohtani R."/>
            <person name="Kanamori-Sato M."/>
            <person name="Honoki R."/>
            <person name="Miyazaki D."/>
            <person name="Mochizuki H."/>
            <person name="Umetsu J."/>
            <person name="Higashi K."/>
            <person name="Shibata D."/>
            <person name="Kamiya Y."/>
            <person name="Sato N."/>
            <person name="Nakamura Y."/>
            <person name="Tabata S."/>
            <person name="Ida S."/>
            <person name="Kurokawa K."/>
            <person name="Ohta H."/>
        </authorList>
    </citation>
    <scope>NUCLEOTIDE SEQUENCE [LARGE SCALE GENOMIC DNA]</scope>
    <source>
        <strain evidence="5 6">NIES-2285</strain>
    </source>
</reference>
<dbReference type="Pfam" id="PF00651">
    <property type="entry name" value="BTB"/>
    <property type="match status" value="1"/>
</dbReference>
<dbReference type="Pfam" id="PF07707">
    <property type="entry name" value="BACK"/>
    <property type="match status" value="1"/>
</dbReference>
<evidence type="ECO:0000256" key="3">
    <source>
        <dbReference type="SAM" id="MobiDB-lite"/>
    </source>
</evidence>
<name>A0A1Y1HW75_KLENI</name>
<evidence type="ECO:0000313" key="6">
    <source>
        <dbReference type="Proteomes" id="UP000054558"/>
    </source>
</evidence>
<gene>
    <name evidence="5" type="ORF">KFL_000620110</name>
</gene>
<dbReference type="EMBL" id="DF237011">
    <property type="protein sequence ID" value="GAQ80777.1"/>
    <property type="molecule type" value="Genomic_DNA"/>
</dbReference>
<proteinExistence type="predicted"/>